<evidence type="ECO:0000313" key="5">
    <source>
        <dbReference type="Proteomes" id="UP000235965"/>
    </source>
</evidence>
<gene>
    <name evidence="4" type="primary">CDPF1</name>
    <name evidence="4" type="ORF">B7P43_G02837</name>
</gene>
<feature type="non-terminal residue" evidence="4">
    <location>
        <position position="1"/>
    </location>
</feature>
<dbReference type="InterPro" id="IPR042426">
    <property type="entry name" value="CDPF1"/>
</dbReference>
<evidence type="ECO:0000313" key="4">
    <source>
        <dbReference type="EMBL" id="PNF32132.1"/>
    </source>
</evidence>
<dbReference type="FunCoup" id="A0A2J7QU67">
    <property type="interactions" value="8"/>
</dbReference>
<protein>
    <recommendedName>
        <fullName evidence="2">Cysteine-rich DPF motif domain-containing protein 1</fullName>
    </recommendedName>
</protein>
<reference evidence="4 5" key="1">
    <citation type="submission" date="2017-12" db="EMBL/GenBank/DDBJ databases">
        <title>Hemimetabolous genomes reveal molecular basis of termite eusociality.</title>
        <authorList>
            <person name="Harrison M.C."/>
            <person name="Jongepier E."/>
            <person name="Robertson H.M."/>
            <person name="Arning N."/>
            <person name="Bitard-Feildel T."/>
            <person name="Chao H."/>
            <person name="Childers C.P."/>
            <person name="Dinh H."/>
            <person name="Doddapaneni H."/>
            <person name="Dugan S."/>
            <person name="Gowin J."/>
            <person name="Greiner C."/>
            <person name="Han Y."/>
            <person name="Hu H."/>
            <person name="Hughes D.S.T."/>
            <person name="Huylmans A.-K."/>
            <person name="Kemena C."/>
            <person name="Kremer L.P.M."/>
            <person name="Lee S.L."/>
            <person name="Lopez-Ezquerra A."/>
            <person name="Mallet L."/>
            <person name="Monroy-Kuhn J.M."/>
            <person name="Moser A."/>
            <person name="Murali S.C."/>
            <person name="Muzny D.M."/>
            <person name="Otani S."/>
            <person name="Piulachs M.-D."/>
            <person name="Poelchau M."/>
            <person name="Qu J."/>
            <person name="Schaub F."/>
            <person name="Wada-Katsumata A."/>
            <person name="Worley K.C."/>
            <person name="Xie Q."/>
            <person name="Ylla G."/>
            <person name="Poulsen M."/>
            <person name="Gibbs R.A."/>
            <person name="Schal C."/>
            <person name="Richards S."/>
            <person name="Belles X."/>
            <person name="Korb J."/>
            <person name="Bornberg-Bauer E."/>
        </authorList>
    </citation>
    <scope>NUCLEOTIDE SEQUENCE [LARGE SCALE GENOMIC DNA]</scope>
    <source>
        <tissue evidence="4">Whole body</tissue>
    </source>
</reference>
<evidence type="ECO:0000256" key="2">
    <source>
        <dbReference type="ARBA" id="ARBA00014801"/>
    </source>
</evidence>
<dbReference type="STRING" id="105785.A0A2J7QU67"/>
<comment type="similarity">
    <text evidence="1">Belongs to the CDPF1 family.</text>
</comment>
<feature type="domain" description="Cysteine-rich DPF motif" evidence="3">
    <location>
        <begin position="22"/>
        <end position="115"/>
    </location>
</feature>
<keyword evidence="5" id="KW-1185">Reference proteome</keyword>
<evidence type="ECO:0000256" key="1">
    <source>
        <dbReference type="ARBA" id="ARBA00007917"/>
    </source>
</evidence>
<accession>A0A2J7QU67</accession>
<comment type="caution">
    <text evidence="4">The sequence shown here is derived from an EMBL/GenBank/DDBJ whole genome shotgun (WGS) entry which is preliminary data.</text>
</comment>
<dbReference type="PANTHER" id="PTHR31849">
    <property type="entry name" value="CYSTEINE-RICH PDF MOTIF DOMAIN-CONTAINING PROTEIN 1"/>
    <property type="match status" value="1"/>
</dbReference>
<sequence>IMECDDSKSANPPHGTNEGGIFTCMKCGLQECYFYKGKNPPFNKKILFLEDSYTMKDPFSPPNKNQFLLLGSDCTLCKKPVCQSSDCSVFYTRRFCRSCAEENLNYFPVTMQIKLKKKTSAENIKDIKQLQ</sequence>
<dbReference type="Proteomes" id="UP000235965">
    <property type="component" value="Unassembled WGS sequence"/>
</dbReference>
<evidence type="ECO:0000259" key="3">
    <source>
        <dbReference type="Pfam" id="PF10170"/>
    </source>
</evidence>
<dbReference type="Pfam" id="PF10170">
    <property type="entry name" value="C6_DPF"/>
    <property type="match status" value="1"/>
</dbReference>
<dbReference type="EMBL" id="NEVH01011187">
    <property type="protein sequence ID" value="PNF32132.1"/>
    <property type="molecule type" value="Genomic_DNA"/>
</dbReference>
<dbReference type="InParanoid" id="A0A2J7QU67"/>
<dbReference type="PRINTS" id="PR01995">
    <property type="entry name" value="UPF0595"/>
</dbReference>
<dbReference type="PANTHER" id="PTHR31849:SF1">
    <property type="entry name" value="CYSTEINE-RICH DPF MOTIF DOMAIN-CONTAINING PROTEIN 1"/>
    <property type="match status" value="1"/>
</dbReference>
<organism evidence="4 5">
    <name type="scientific">Cryptotermes secundus</name>
    <dbReference type="NCBI Taxonomy" id="105785"/>
    <lineage>
        <taxon>Eukaryota</taxon>
        <taxon>Metazoa</taxon>
        <taxon>Ecdysozoa</taxon>
        <taxon>Arthropoda</taxon>
        <taxon>Hexapoda</taxon>
        <taxon>Insecta</taxon>
        <taxon>Pterygota</taxon>
        <taxon>Neoptera</taxon>
        <taxon>Polyneoptera</taxon>
        <taxon>Dictyoptera</taxon>
        <taxon>Blattodea</taxon>
        <taxon>Blattoidea</taxon>
        <taxon>Termitoidae</taxon>
        <taxon>Kalotermitidae</taxon>
        <taxon>Cryptotermitinae</taxon>
        <taxon>Cryptotermes</taxon>
    </lineage>
</organism>
<name>A0A2J7QU67_9NEOP</name>
<proteinExistence type="inferred from homology"/>
<dbReference type="AlphaFoldDB" id="A0A2J7QU67"/>
<dbReference type="InterPro" id="IPR018785">
    <property type="entry name" value="CDPF1_dom"/>
</dbReference>